<dbReference type="InterPro" id="IPR045569">
    <property type="entry name" value="Metalloprtase-TldD/E_C"/>
</dbReference>
<dbReference type="AlphaFoldDB" id="A0A248JW89"/>
<comment type="similarity">
    <text evidence="1">Belongs to the peptidase U62 family.</text>
</comment>
<evidence type="ECO:0000259" key="7">
    <source>
        <dbReference type="Pfam" id="PF19290"/>
    </source>
</evidence>
<keyword evidence="4 8" id="KW-0482">Metalloprotease</keyword>
<dbReference type="KEGG" id="nao:Y958_15665"/>
<protein>
    <submittedName>
        <fullName evidence="8">Metalloprotease TldD</fullName>
    </submittedName>
</protein>
<gene>
    <name evidence="8" type="ORF">Y958_15665</name>
</gene>
<keyword evidence="2 8" id="KW-0645">Protease</keyword>
<dbReference type="RefSeq" id="WP_088872974.1">
    <property type="nucleotide sequence ID" value="NZ_CP022111.1"/>
</dbReference>
<name>A0A248JW89_9PROT</name>
<organism evidence="8 9">
    <name type="scientific">Nitrospirillum viridazoti CBAmc</name>
    <dbReference type="NCBI Taxonomy" id="1441467"/>
    <lineage>
        <taxon>Bacteria</taxon>
        <taxon>Pseudomonadati</taxon>
        <taxon>Pseudomonadota</taxon>
        <taxon>Alphaproteobacteria</taxon>
        <taxon>Rhodospirillales</taxon>
        <taxon>Azospirillaceae</taxon>
        <taxon>Nitrospirillum</taxon>
        <taxon>Nitrospirillum viridazoti</taxon>
    </lineage>
</organism>
<dbReference type="EMBL" id="CP022111">
    <property type="protein sequence ID" value="ASG22388.1"/>
    <property type="molecule type" value="Genomic_DNA"/>
</dbReference>
<dbReference type="GO" id="GO:0008237">
    <property type="term" value="F:metallopeptidase activity"/>
    <property type="evidence" value="ECO:0007669"/>
    <property type="project" value="UniProtKB-KW"/>
</dbReference>
<dbReference type="Pfam" id="PF19290">
    <property type="entry name" value="PmbA_TldD_2nd"/>
    <property type="match status" value="1"/>
</dbReference>
<evidence type="ECO:0000256" key="2">
    <source>
        <dbReference type="ARBA" id="ARBA00022670"/>
    </source>
</evidence>
<evidence type="ECO:0000313" key="9">
    <source>
        <dbReference type="Proteomes" id="UP000197153"/>
    </source>
</evidence>
<dbReference type="PIRSF" id="PIRSF004919">
    <property type="entry name" value="TldD"/>
    <property type="match status" value="1"/>
</dbReference>
<sequence>MNNPPSMDWARRLILHPNQLDEVELSRALEQLAAGADFADMFFESTKSREWRLDNGKVSAGRFSIGQGLGSRAVRGDQVSFAHTGDFRPEAIRSAHRTVQALTRLGGGVAAAPSVSLVPQLTDHGLYPRKDPLASADLLPWVQLLEKVDMLARAAHPGVRQVNASLSSSHRVVLIANTDGQLVADVRPVTRLFIHIVLERAGTRAQGSAGVGGRYGLEGLEDEAVASTISQAVRVATVNLDARPAPGGVMPVVLGPGYAGVLFHEAVGHGLEGDHHRKGLSAFAGRMGERIAPETVTVLDDGSLPGRLGSLGVDDEGTPGQRNALIENGVLTGLMQDRLNARLMNMRPTGNARRQSYAHLPMPRMTNTFLLAGQEDPNDIVASVARGIYAPRMGGGQVDITSGRFNFTAVEAYLIEDGKITAPVNGVTLVGVGHEALRHIRAVGHDWALDEGIATCGKAGQTVSVSVGQPTLRIDEMVVSGSV</sequence>
<dbReference type="Pfam" id="PF01523">
    <property type="entry name" value="PmbA_TldD_1st"/>
    <property type="match status" value="1"/>
</dbReference>
<evidence type="ECO:0000259" key="6">
    <source>
        <dbReference type="Pfam" id="PF19289"/>
    </source>
</evidence>
<dbReference type="Pfam" id="PF19289">
    <property type="entry name" value="PmbA_TldD_3rd"/>
    <property type="match status" value="1"/>
</dbReference>
<dbReference type="PANTHER" id="PTHR30624">
    <property type="entry name" value="UNCHARACTERIZED PROTEIN TLDD AND PMBA"/>
    <property type="match status" value="1"/>
</dbReference>
<evidence type="ECO:0000256" key="3">
    <source>
        <dbReference type="ARBA" id="ARBA00022801"/>
    </source>
</evidence>
<dbReference type="GO" id="GO:0006508">
    <property type="term" value="P:proteolysis"/>
    <property type="evidence" value="ECO:0007669"/>
    <property type="project" value="UniProtKB-KW"/>
</dbReference>
<evidence type="ECO:0000256" key="4">
    <source>
        <dbReference type="ARBA" id="ARBA00023049"/>
    </source>
</evidence>
<dbReference type="Gene3D" id="3.30.2290.10">
    <property type="entry name" value="PmbA/TldD superfamily"/>
    <property type="match status" value="1"/>
</dbReference>
<dbReference type="PANTHER" id="PTHR30624:SF4">
    <property type="entry name" value="METALLOPROTEASE TLDD"/>
    <property type="match status" value="1"/>
</dbReference>
<keyword evidence="3" id="KW-0378">Hydrolase</keyword>
<reference evidence="8 9" key="1">
    <citation type="submission" date="2017-06" db="EMBL/GenBank/DDBJ databases">
        <title>Complete genome sequence of Nitrospirillum amazonense strain CBAmC, an endophytic nitrogen-fixing and plant growth-promoting bacterium, isolated from sugarcane.</title>
        <authorList>
            <person name="Schwab S."/>
            <person name="dos Santos Teixeira K.R."/>
            <person name="Simoes Araujo J.L."/>
            <person name="Soares Vidal M."/>
            <person name="Borges de Freitas H.R."/>
            <person name="Rivello Crivelaro A.L."/>
            <person name="Bueno de Camargo Nunes A."/>
            <person name="dos Santos C.M."/>
            <person name="Palmeira da Silva Rosa D."/>
            <person name="da Silva Padilha D."/>
            <person name="da Silva E."/>
            <person name="Araujo Terra L."/>
            <person name="Soares Mendes V."/>
            <person name="Farinelli L."/>
            <person name="Magalhaes Cruz L."/>
            <person name="Baldani J.I."/>
        </authorList>
    </citation>
    <scope>NUCLEOTIDE SEQUENCE [LARGE SCALE GENOMIC DNA]</scope>
    <source>
        <strain evidence="8 9">CBAmC</strain>
    </source>
</reference>
<dbReference type="InterPro" id="IPR025502">
    <property type="entry name" value="TldD"/>
</dbReference>
<feature type="domain" description="Metalloprotease TldD/E central" evidence="7">
    <location>
        <begin position="132"/>
        <end position="240"/>
    </location>
</feature>
<dbReference type="Proteomes" id="UP000197153">
    <property type="component" value="Chromosome 2"/>
</dbReference>
<feature type="domain" description="Metalloprotease TldD/E N-terminal" evidence="5">
    <location>
        <begin position="39"/>
        <end position="95"/>
    </location>
</feature>
<dbReference type="SUPFAM" id="SSF111283">
    <property type="entry name" value="Putative modulator of DNA gyrase, PmbA/TldD"/>
    <property type="match status" value="1"/>
</dbReference>
<dbReference type="InterPro" id="IPR035068">
    <property type="entry name" value="TldD/PmbA_N"/>
</dbReference>
<evidence type="ECO:0000256" key="1">
    <source>
        <dbReference type="ARBA" id="ARBA00005836"/>
    </source>
</evidence>
<evidence type="ECO:0000259" key="5">
    <source>
        <dbReference type="Pfam" id="PF01523"/>
    </source>
</evidence>
<dbReference type="InterPro" id="IPR002510">
    <property type="entry name" value="Metalloprtase-TldD/E_N"/>
</dbReference>
<dbReference type="InterPro" id="IPR051463">
    <property type="entry name" value="Peptidase_U62_metallo"/>
</dbReference>
<evidence type="ECO:0000313" key="8">
    <source>
        <dbReference type="EMBL" id="ASG22388.1"/>
    </source>
</evidence>
<feature type="domain" description="Metalloprotease TldD/E C-terminal" evidence="6">
    <location>
        <begin position="248"/>
        <end position="481"/>
    </location>
</feature>
<accession>A0A248JW89</accession>
<keyword evidence="9" id="KW-1185">Reference proteome</keyword>
<dbReference type="InterPro" id="IPR036059">
    <property type="entry name" value="TldD/PmbA_sf"/>
</dbReference>
<dbReference type="NCBIfam" id="NF008006">
    <property type="entry name" value="PRK10735.1"/>
    <property type="match status" value="1"/>
</dbReference>
<dbReference type="GO" id="GO:0005829">
    <property type="term" value="C:cytosol"/>
    <property type="evidence" value="ECO:0007669"/>
    <property type="project" value="TreeGrafter"/>
</dbReference>
<dbReference type="InterPro" id="IPR045570">
    <property type="entry name" value="Metalloprtase-TldD/E_cen_dom"/>
</dbReference>
<proteinExistence type="inferred from homology"/>